<name>A0A2K3L368_TRIPR</name>
<proteinExistence type="predicted"/>
<evidence type="ECO:0000313" key="1">
    <source>
        <dbReference type="EMBL" id="PNX72988.1"/>
    </source>
</evidence>
<evidence type="ECO:0000313" key="2">
    <source>
        <dbReference type="Proteomes" id="UP000236291"/>
    </source>
</evidence>
<sequence>MRETQGCLRGTQGCCIAPVTCVDSWRSTQQDLELAAWNAASPAWDASCSVYIMLVSFLQPLERESSTK</sequence>
<dbReference type="EMBL" id="ASHM01025373">
    <property type="protein sequence ID" value="PNX72988.1"/>
    <property type="molecule type" value="Genomic_DNA"/>
</dbReference>
<reference evidence="1 2" key="2">
    <citation type="journal article" date="2017" name="Front. Plant Sci.">
        <title>Gene Classification and Mining of Molecular Markers Useful in Red Clover (Trifolium pratense) Breeding.</title>
        <authorList>
            <person name="Istvanek J."/>
            <person name="Dluhosova J."/>
            <person name="Dluhos P."/>
            <person name="Patkova L."/>
            <person name="Nedelnik J."/>
            <person name="Repkova J."/>
        </authorList>
    </citation>
    <scope>NUCLEOTIDE SEQUENCE [LARGE SCALE GENOMIC DNA]</scope>
    <source>
        <strain evidence="2">cv. Tatra</strain>
        <tissue evidence="1">Young leaves</tissue>
    </source>
</reference>
<dbReference type="Proteomes" id="UP000236291">
    <property type="component" value="Unassembled WGS sequence"/>
</dbReference>
<dbReference type="AlphaFoldDB" id="A0A2K3L368"/>
<gene>
    <name evidence="1" type="ORF">L195_g028886</name>
</gene>
<accession>A0A2K3L368</accession>
<protein>
    <submittedName>
        <fullName evidence="1">Uncharacterized protein</fullName>
    </submittedName>
</protein>
<comment type="caution">
    <text evidence="1">The sequence shown here is derived from an EMBL/GenBank/DDBJ whole genome shotgun (WGS) entry which is preliminary data.</text>
</comment>
<organism evidence="1 2">
    <name type="scientific">Trifolium pratense</name>
    <name type="common">Red clover</name>
    <dbReference type="NCBI Taxonomy" id="57577"/>
    <lineage>
        <taxon>Eukaryota</taxon>
        <taxon>Viridiplantae</taxon>
        <taxon>Streptophyta</taxon>
        <taxon>Embryophyta</taxon>
        <taxon>Tracheophyta</taxon>
        <taxon>Spermatophyta</taxon>
        <taxon>Magnoliopsida</taxon>
        <taxon>eudicotyledons</taxon>
        <taxon>Gunneridae</taxon>
        <taxon>Pentapetalae</taxon>
        <taxon>rosids</taxon>
        <taxon>fabids</taxon>
        <taxon>Fabales</taxon>
        <taxon>Fabaceae</taxon>
        <taxon>Papilionoideae</taxon>
        <taxon>50 kb inversion clade</taxon>
        <taxon>NPAAA clade</taxon>
        <taxon>Hologalegina</taxon>
        <taxon>IRL clade</taxon>
        <taxon>Trifolieae</taxon>
        <taxon>Trifolium</taxon>
    </lineage>
</organism>
<reference evidence="1 2" key="1">
    <citation type="journal article" date="2014" name="Am. J. Bot.">
        <title>Genome assembly and annotation for red clover (Trifolium pratense; Fabaceae).</title>
        <authorList>
            <person name="Istvanek J."/>
            <person name="Jaros M."/>
            <person name="Krenek A."/>
            <person name="Repkova J."/>
        </authorList>
    </citation>
    <scope>NUCLEOTIDE SEQUENCE [LARGE SCALE GENOMIC DNA]</scope>
    <source>
        <strain evidence="2">cv. Tatra</strain>
        <tissue evidence="1">Young leaves</tissue>
    </source>
</reference>